<dbReference type="Proteomes" id="UP000828251">
    <property type="component" value="Unassembled WGS sequence"/>
</dbReference>
<comment type="caution">
    <text evidence="1">The sequence shown here is derived from an EMBL/GenBank/DDBJ whole genome shotgun (WGS) entry which is preliminary data.</text>
</comment>
<dbReference type="EMBL" id="JAIQCV010000012">
    <property type="protein sequence ID" value="KAH1039778.1"/>
    <property type="molecule type" value="Genomic_DNA"/>
</dbReference>
<proteinExistence type="predicted"/>
<organism evidence="1 2">
    <name type="scientific">Gossypium stocksii</name>
    <dbReference type="NCBI Taxonomy" id="47602"/>
    <lineage>
        <taxon>Eukaryota</taxon>
        <taxon>Viridiplantae</taxon>
        <taxon>Streptophyta</taxon>
        <taxon>Embryophyta</taxon>
        <taxon>Tracheophyta</taxon>
        <taxon>Spermatophyta</taxon>
        <taxon>Magnoliopsida</taxon>
        <taxon>eudicotyledons</taxon>
        <taxon>Gunneridae</taxon>
        <taxon>Pentapetalae</taxon>
        <taxon>rosids</taxon>
        <taxon>malvids</taxon>
        <taxon>Malvales</taxon>
        <taxon>Malvaceae</taxon>
        <taxon>Malvoideae</taxon>
        <taxon>Gossypium</taxon>
    </lineage>
</organism>
<keyword evidence="2" id="KW-1185">Reference proteome</keyword>
<evidence type="ECO:0000313" key="1">
    <source>
        <dbReference type="EMBL" id="KAH1039778.1"/>
    </source>
</evidence>
<gene>
    <name evidence="1" type="ORF">J1N35_041521</name>
</gene>
<evidence type="ECO:0000313" key="2">
    <source>
        <dbReference type="Proteomes" id="UP000828251"/>
    </source>
</evidence>
<dbReference type="AlphaFoldDB" id="A0A9D3ZJG2"/>
<accession>A0A9D3ZJG2</accession>
<reference evidence="1 2" key="1">
    <citation type="journal article" date="2021" name="Plant Biotechnol. J.">
        <title>Multi-omics assisted identification of the key and species-specific regulatory components of drought-tolerant mechanisms in Gossypium stocksii.</title>
        <authorList>
            <person name="Yu D."/>
            <person name="Ke L."/>
            <person name="Zhang D."/>
            <person name="Wu Y."/>
            <person name="Sun Y."/>
            <person name="Mei J."/>
            <person name="Sun J."/>
            <person name="Sun Y."/>
        </authorList>
    </citation>
    <scope>NUCLEOTIDE SEQUENCE [LARGE SCALE GENOMIC DNA]</scope>
    <source>
        <strain evidence="2">cv. E1</strain>
        <tissue evidence="1">Leaf</tissue>
    </source>
</reference>
<sequence length="106" mass="11738">MVSCPPPWVGSSSTTTDPRLATLALLARELSLGIIMVIGLPVVIDLSESQSSYKTQVDLLSNFEEDPNPSKLLCLVFSFRLIRKRKIAFDQRIPPCSSKQKIAFTN</sequence>
<name>A0A9D3ZJG2_9ROSI</name>
<protein>
    <submittedName>
        <fullName evidence="1">Uncharacterized protein</fullName>
    </submittedName>
</protein>